<dbReference type="EMBL" id="CAJPEV010000063">
    <property type="protein sequence ID" value="CAG0879898.1"/>
    <property type="molecule type" value="Genomic_DNA"/>
</dbReference>
<sequence>MISIMNNMDGIEFSTQEMGIPIMASLLIVGPNLMEGVLGQLESGNCDVEANVNMSLCSPIDKQQDSLDYFFPPPSKSIRITLFDHHCLFSTHAPPGSKEVHLMIAGPFTMEILFDKTSQPKRKNN</sequence>
<organism evidence="1">
    <name type="scientific">Darwinula stevensoni</name>
    <dbReference type="NCBI Taxonomy" id="69355"/>
    <lineage>
        <taxon>Eukaryota</taxon>
        <taxon>Metazoa</taxon>
        <taxon>Ecdysozoa</taxon>
        <taxon>Arthropoda</taxon>
        <taxon>Crustacea</taxon>
        <taxon>Oligostraca</taxon>
        <taxon>Ostracoda</taxon>
        <taxon>Podocopa</taxon>
        <taxon>Podocopida</taxon>
        <taxon>Darwinulocopina</taxon>
        <taxon>Darwinuloidea</taxon>
        <taxon>Darwinulidae</taxon>
        <taxon>Darwinula</taxon>
    </lineage>
</organism>
<accession>A0A7R9A2G7</accession>
<evidence type="ECO:0000313" key="1">
    <source>
        <dbReference type="EMBL" id="CAD7240800.1"/>
    </source>
</evidence>
<gene>
    <name evidence="1" type="ORF">DSTB1V02_LOCUS806</name>
</gene>
<keyword evidence="2" id="KW-1185">Reference proteome</keyword>
<reference evidence="1" key="1">
    <citation type="submission" date="2020-11" db="EMBL/GenBank/DDBJ databases">
        <authorList>
            <person name="Tran Van P."/>
        </authorList>
    </citation>
    <scope>NUCLEOTIDE SEQUENCE</scope>
</reference>
<dbReference type="Proteomes" id="UP000677054">
    <property type="component" value="Unassembled WGS sequence"/>
</dbReference>
<dbReference type="EMBL" id="LR899580">
    <property type="protein sequence ID" value="CAD7240800.1"/>
    <property type="molecule type" value="Genomic_DNA"/>
</dbReference>
<protein>
    <submittedName>
        <fullName evidence="1">Uncharacterized protein</fullName>
    </submittedName>
</protein>
<name>A0A7R9A2G7_9CRUS</name>
<dbReference type="AlphaFoldDB" id="A0A7R9A2G7"/>
<evidence type="ECO:0000313" key="2">
    <source>
        <dbReference type="Proteomes" id="UP000677054"/>
    </source>
</evidence>
<proteinExistence type="predicted"/>